<feature type="region of interest" description="Disordered" evidence="1">
    <location>
        <begin position="130"/>
        <end position="150"/>
    </location>
</feature>
<gene>
    <name evidence="2" type="ORF">DdX_18380</name>
</gene>
<dbReference type="Pfam" id="PF01161">
    <property type="entry name" value="PBP"/>
    <property type="match status" value="1"/>
</dbReference>
<dbReference type="EMBL" id="JAKKPZ010000257">
    <property type="protein sequence ID" value="KAI1697658.1"/>
    <property type="molecule type" value="Genomic_DNA"/>
</dbReference>
<reference evidence="2" key="1">
    <citation type="submission" date="2022-01" db="EMBL/GenBank/DDBJ databases">
        <title>Genome Sequence Resource for Two Populations of Ditylenchus destructor, the Migratory Endoparasitic Phytonematode.</title>
        <authorList>
            <person name="Zhang H."/>
            <person name="Lin R."/>
            <person name="Xie B."/>
        </authorList>
    </citation>
    <scope>NUCLEOTIDE SEQUENCE</scope>
    <source>
        <strain evidence="2">BazhouSP</strain>
    </source>
</reference>
<proteinExistence type="predicted"/>
<evidence type="ECO:0000313" key="2">
    <source>
        <dbReference type="EMBL" id="KAI1697658.1"/>
    </source>
</evidence>
<dbReference type="AlphaFoldDB" id="A0AAD4MLC2"/>
<sequence length="150" mass="16992">MRPFTLRDTLSHGQITLDDVKIGTTLRPAEARDKPALVFWNREENENGDSFYALVMIDLDAPSPQYVHWLIVNRRSRLLPRPDAARRWKISPLHRAGFSVLDFAQENGLGSPMAANFFVAENEKVQEVMTGKGDTNFSKESESVSRSTEN</sequence>
<dbReference type="SUPFAM" id="SSF49777">
    <property type="entry name" value="PEBP-like"/>
    <property type="match status" value="1"/>
</dbReference>
<evidence type="ECO:0000256" key="1">
    <source>
        <dbReference type="SAM" id="MobiDB-lite"/>
    </source>
</evidence>
<dbReference type="PANTHER" id="PTHR11362">
    <property type="entry name" value="PHOSPHATIDYLETHANOLAMINE-BINDING PROTEIN"/>
    <property type="match status" value="1"/>
</dbReference>
<evidence type="ECO:0000313" key="3">
    <source>
        <dbReference type="Proteomes" id="UP001201812"/>
    </source>
</evidence>
<organism evidence="2 3">
    <name type="scientific">Ditylenchus destructor</name>
    <dbReference type="NCBI Taxonomy" id="166010"/>
    <lineage>
        <taxon>Eukaryota</taxon>
        <taxon>Metazoa</taxon>
        <taxon>Ecdysozoa</taxon>
        <taxon>Nematoda</taxon>
        <taxon>Chromadorea</taxon>
        <taxon>Rhabditida</taxon>
        <taxon>Tylenchina</taxon>
        <taxon>Tylenchomorpha</taxon>
        <taxon>Sphaerularioidea</taxon>
        <taxon>Anguinidae</taxon>
        <taxon>Anguininae</taxon>
        <taxon>Ditylenchus</taxon>
    </lineage>
</organism>
<evidence type="ECO:0008006" key="4">
    <source>
        <dbReference type="Google" id="ProtNLM"/>
    </source>
</evidence>
<dbReference type="InterPro" id="IPR035810">
    <property type="entry name" value="PEBP_euk"/>
</dbReference>
<dbReference type="CDD" id="cd00866">
    <property type="entry name" value="PEBP_euk"/>
    <property type="match status" value="1"/>
</dbReference>
<comment type="caution">
    <text evidence="2">The sequence shown here is derived from an EMBL/GenBank/DDBJ whole genome shotgun (WGS) entry which is preliminary data.</text>
</comment>
<feature type="compositionally biased region" description="Basic and acidic residues" evidence="1">
    <location>
        <begin position="137"/>
        <end position="150"/>
    </location>
</feature>
<protein>
    <recommendedName>
        <fullName evidence="4">Phosphatidylethanolamine-binding protein</fullName>
    </recommendedName>
</protein>
<dbReference type="PANTHER" id="PTHR11362:SF82">
    <property type="entry name" value="PHOSPHATIDYLETHANOLAMINE-BINDING PROTEIN 4"/>
    <property type="match status" value="1"/>
</dbReference>
<dbReference type="Gene3D" id="3.90.280.10">
    <property type="entry name" value="PEBP-like"/>
    <property type="match status" value="2"/>
</dbReference>
<name>A0AAD4MLC2_9BILA</name>
<accession>A0AAD4MLC2</accession>
<dbReference type="Proteomes" id="UP001201812">
    <property type="component" value="Unassembled WGS sequence"/>
</dbReference>
<dbReference type="InterPro" id="IPR008914">
    <property type="entry name" value="PEBP"/>
</dbReference>
<dbReference type="InterPro" id="IPR036610">
    <property type="entry name" value="PEBP-like_sf"/>
</dbReference>
<keyword evidence="3" id="KW-1185">Reference proteome</keyword>